<evidence type="ECO:0000313" key="2">
    <source>
        <dbReference type="Proteomes" id="UP001234297"/>
    </source>
</evidence>
<dbReference type="Proteomes" id="UP001234297">
    <property type="component" value="Chromosome 10"/>
</dbReference>
<comment type="caution">
    <text evidence="1">The sequence shown here is derived from an EMBL/GenBank/DDBJ whole genome shotgun (WGS) entry which is preliminary data.</text>
</comment>
<sequence length="87" mass="9504">MERVSYGSSMDPTQGQSVRLLLSLSHSQLTVIAGKMLRISSSIAALFLYNQGTLIVGKTLRISSSFADLSQNPTNLHPVRRSANDLR</sequence>
<protein>
    <submittedName>
        <fullName evidence="1">Uncharacterized protein</fullName>
    </submittedName>
</protein>
<evidence type="ECO:0000313" key="1">
    <source>
        <dbReference type="EMBL" id="KAJ8621976.1"/>
    </source>
</evidence>
<gene>
    <name evidence="1" type="ORF">MRB53_030505</name>
</gene>
<accession>A0ACC2KLI7</accession>
<keyword evidence="2" id="KW-1185">Reference proteome</keyword>
<organism evidence="1 2">
    <name type="scientific">Persea americana</name>
    <name type="common">Avocado</name>
    <dbReference type="NCBI Taxonomy" id="3435"/>
    <lineage>
        <taxon>Eukaryota</taxon>
        <taxon>Viridiplantae</taxon>
        <taxon>Streptophyta</taxon>
        <taxon>Embryophyta</taxon>
        <taxon>Tracheophyta</taxon>
        <taxon>Spermatophyta</taxon>
        <taxon>Magnoliopsida</taxon>
        <taxon>Magnoliidae</taxon>
        <taxon>Laurales</taxon>
        <taxon>Lauraceae</taxon>
        <taxon>Persea</taxon>
    </lineage>
</organism>
<dbReference type="EMBL" id="CM056818">
    <property type="protein sequence ID" value="KAJ8621976.1"/>
    <property type="molecule type" value="Genomic_DNA"/>
</dbReference>
<reference evidence="1 2" key="1">
    <citation type="journal article" date="2022" name="Hortic Res">
        <title>A haplotype resolved chromosomal level avocado genome allows analysis of novel avocado genes.</title>
        <authorList>
            <person name="Nath O."/>
            <person name="Fletcher S.J."/>
            <person name="Hayward A."/>
            <person name="Shaw L.M."/>
            <person name="Masouleh A.K."/>
            <person name="Furtado A."/>
            <person name="Henry R.J."/>
            <person name="Mitter N."/>
        </authorList>
    </citation>
    <scope>NUCLEOTIDE SEQUENCE [LARGE SCALE GENOMIC DNA]</scope>
    <source>
        <strain evidence="2">cv. Hass</strain>
    </source>
</reference>
<proteinExistence type="predicted"/>
<name>A0ACC2KLI7_PERAE</name>